<dbReference type="PANTHER" id="PTHR43174">
    <property type="entry name" value="UDP-N-ACETYLGLUCOSAMINE 2-EPIMERASE"/>
    <property type="match status" value="1"/>
</dbReference>
<name>A0A4P9K885_9GAMM</name>
<dbReference type="Gene3D" id="3.40.50.2000">
    <property type="entry name" value="Glycogen Phosphorylase B"/>
    <property type="match status" value="2"/>
</dbReference>
<keyword evidence="2" id="KW-0378">Hydrolase</keyword>
<reference evidence="2 3" key="1">
    <citation type="submission" date="2019-05" db="EMBL/GenBank/DDBJ databases">
        <title>Thiomicrorhabdus sediminis sp. nov, a novel sulfur-oxidizing bacterium isolated from coastal sediment.</title>
        <authorList>
            <person name="Liu X."/>
        </authorList>
    </citation>
    <scope>NUCLEOTIDE SEQUENCE [LARGE SCALE GENOMIC DNA]</scope>
    <source>
        <strain evidence="2 3">G1</strain>
    </source>
</reference>
<keyword evidence="3" id="KW-1185">Reference proteome</keyword>
<evidence type="ECO:0000313" key="2">
    <source>
        <dbReference type="EMBL" id="QCU90477.1"/>
    </source>
</evidence>
<dbReference type="GO" id="GO:0004553">
    <property type="term" value="F:hydrolase activity, hydrolyzing O-glycosyl compounds"/>
    <property type="evidence" value="ECO:0007669"/>
    <property type="project" value="InterPro"/>
</dbReference>
<keyword evidence="2" id="KW-0326">Glycosidase</keyword>
<dbReference type="InterPro" id="IPR003331">
    <property type="entry name" value="UDP_GlcNAc_Epimerase_2_dom"/>
</dbReference>
<dbReference type="PANTHER" id="PTHR43174:SF3">
    <property type="entry name" value="UDP-N-ACETYLGLUCOSAMINE 2-EPIMERASE"/>
    <property type="match status" value="1"/>
</dbReference>
<dbReference type="EC" id="3.2.1.183" evidence="2"/>
<dbReference type="KEGG" id="thig:FE785_07445"/>
<proteinExistence type="predicted"/>
<dbReference type="Pfam" id="PF02350">
    <property type="entry name" value="Epimerase_2"/>
    <property type="match status" value="1"/>
</dbReference>
<dbReference type="AlphaFoldDB" id="A0A4P9K885"/>
<dbReference type="NCBIfam" id="TIGR03568">
    <property type="entry name" value="NeuC_NnaA"/>
    <property type="match status" value="1"/>
</dbReference>
<dbReference type="InterPro" id="IPR020004">
    <property type="entry name" value="UDP-GlcNAc_Epase"/>
</dbReference>
<dbReference type="GO" id="GO:0006047">
    <property type="term" value="P:UDP-N-acetylglucosamine metabolic process"/>
    <property type="evidence" value="ECO:0007669"/>
    <property type="project" value="InterPro"/>
</dbReference>
<dbReference type="OrthoDB" id="9803238at2"/>
<dbReference type="Proteomes" id="UP000304864">
    <property type="component" value="Chromosome"/>
</dbReference>
<protein>
    <submittedName>
        <fullName evidence="2">UDP-N-acetylglucosamine 2-epimerase (Hydrolyzing)</fullName>
        <ecNumber evidence="2">3.2.1.183</ecNumber>
    </submittedName>
</protein>
<evidence type="ECO:0000313" key="3">
    <source>
        <dbReference type="Proteomes" id="UP000304864"/>
    </source>
</evidence>
<organism evidence="2 3">
    <name type="scientific">Thiomicrorhabdus sediminis</name>
    <dbReference type="NCBI Taxonomy" id="2580412"/>
    <lineage>
        <taxon>Bacteria</taxon>
        <taxon>Pseudomonadati</taxon>
        <taxon>Pseudomonadota</taxon>
        <taxon>Gammaproteobacteria</taxon>
        <taxon>Thiotrichales</taxon>
        <taxon>Piscirickettsiaceae</taxon>
        <taxon>Thiomicrorhabdus</taxon>
    </lineage>
</organism>
<sequence length="419" mass="45578">MLPIGITSLVKPLTRILPRERALSNGMVQGKKIAVVTATRAEYGLLSRLIGLLHGSDEFELQLFVTGAHLLPSQGMTVNDIRKNSVPISAEIEIIDHDKQPVDIAQVAAKALSAFAKVFQTFQPDAVVLLGDRYELMGIASAALLTHTPIVHIHGGETTEGAMDEAIRHAVTKMASLHFAAAKPYAKRLIQMGEQPDRVFNVGAPGLDVISQLQPIALEQLEGFLQLALNKPVFMVTYHPVTWGDNHGLQALQALFNALDEFPQASIIWTAANTDESGEQINQQVKNWVEQKANARFVCSLGSQRYLSLLKIADVVVGNSSSGIIEAPACGAATINIGSRQQGRLKAPSIIDCHENVHDICNALNKALSTEHKALCRPELSLYGQGDSAKKMLQILSKTNFDQLKTKRFYDLDGDINAI</sequence>
<dbReference type="EMBL" id="CP040602">
    <property type="protein sequence ID" value="QCU90477.1"/>
    <property type="molecule type" value="Genomic_DNA"/>
</dbReference>
<gene>
    <name evidence="2" type="primary">neuC</name>
    <name evidence="2" type="ORF">FE785_07445</name>
</gene>
<accession>A0A4P9K885</accession>
<feature type="domain" description="UDP-N-acetylglucosamine 2-epimerase" evidence="1">
    <location>
        <begin position="54"/>
        <end position="396"/>
    </location>
</feature>
<dbReference type="SUPFAM" id="SSF53756">
    <property type="entry name" value="UDP-Glycosyltransferase/glycogen phosphorylase"/>
    <property type="match status" value="1"/>
</dbReference>
<dbReference type="InterPro" id="IPR029767">
    <property type="entry name" value="WecB-like"/>
</dbReference>
<evidence type="ECO:0000259" key="1">
    <source>
        <dbReference type="Pfam" id="PF02350"/>
    </source>
</evidence>